<dbReference type="OrthoDB" id="9798918at2"/>
<organism evidence="2 3">
    <name type="scientific">Evansella cellulosilytica (strain ATCC 21833 / DSM 2522 / FERM P-1141 / JCM 9156 / N-4)</name>
    <name type="common">Bacillus cellulosilyticus</name>
    <dbReference type="NCBI Taxonomy" id="649639"/>
    <lineage>
        <taxon>Bacteria</taxon>
        <taxon>Bacillati</taxon>
        <taxon>Bacillota</taxon>
        <taxon>Bacilli</taxon>
        <taxon>Bacillales</taxon>
        <taxon>Bacillaceae</taxon>
        <taxon>Evansella</taxon>
    </lineage>
</organism>
<dbReference type="STRING" id="649639.Bcell_1614"/>
<dbReference type="HOGENOM" id="CLU_106619_0_0_9"/>
<proteinExistence type="inferred from homology"/>
<dbReference type="PANTHER" id="PTHR35146">
    <property type="entry name" value="UPF0178 PROTEIN YAII"/>
    <property type="match status" value="1"/>
</dbReference>
<dbReference type="PANTHER" id="PTHR35146:SF1">
    <property type="entry name" value="UPF0178 PROTEIN YAII"/>
    <property type="match status" value="1"/>
</dbReference>
<dbReference type="Pfam" id="PF02639">
    <property type="entry name" value="DUF188"/>
    <property type="match status" value="1"/>
</dbReference>
<evidence type="ECO:0000313" key="3">
    <source>
        <dbReference type="Proteomes" id="UP000001401"/>
    </source>
</evidence>
<name>E6TW54_EVAC2</name>
<gene>
    <name evidence="2" type="ordered locus">Bcell_1614</name>
</gene>
<keyword evidence="3" id="KW-1185">Reference proteome</keyword>
<dbReference type="RefSeq" id="WP_013488214.1">
    <property type="nucleotide sequence ID" value="NC_014829.1"/>
</dbReference>
<dbReference type="eggNOG" id="COG1671">
    <property type="taxonomic scope" value="Bacteria"/>
</dbReference>
<dbReference type="AlphaFoldDB" id="E6TW54"/>
<evidence type="ECO:0000256" key="1">
    <source>
        <dbReference type="ARBA" id="ARBA00008522"/>
    </source>
</evidence>
<dbReference type="KEGG" id="bco:Bcell_1614"/>
<dbReference type="InterPro" id="IPR003791">
    <property type="entry name" value="UPF0178"/>
</dbReference>
<sequence length="151" mass="17184">MQNKNVKIFVDGDACPVLEEILSIAHKNELSVIFISSYAHATNKSFPYFVECIYVDQDREAADLKIANSVMKGDIAITDDLGLTSLLLAKGVLVLTSRGKLITNREIEYLMDFRYQSAKRRRSGEKTKGPKKLLEQDKCYFKEQLQKILSF</sequence>
<comment type="similarity">
    <text evidence="1">Belongs to the UPF0178 family.</text>
</comment>
<dbReference type="Proteomes" id="UP000001401">
    <property type="component" value="Chromosome"/>
</dbReference>
<protein>
    <submittedName>
        <fullName evidence="2">Uncharacterized protein</fullName>
    </submittedName>
</protein>
<reference evidence="2" key="1">
    <citation type="submission" date="2010-12" db="EMBL/GenBank/DDBJ databases">
        <title>Complete sequence of Bacillus cellulosilyticus DSM 2522.</title>
        <authorList>
            <consortium name="US DOE Joint Genome Institute"/>
            <person name="Lucas S."/>
            <person name="Copeland A."/>
            <person name="Lapidus A."/>
            <person name="Cheng J.-F."/>
            <person name="Bruce D."/>
            <person name="Goodwin L."/>
            <person name="Pitluck S."/>
            <person name="Chertkov O."/>
            <person name="Detter J.C."/>
            <person name="Han C."/>
            <person name="Tapia R."/>
            <person name="Land M."/>
            <person name="Hauser L."/>
            <person name="Jeffries C."/>
            <person name="Kyrpides N."/>
            <person name="Ivanova N."/>
            <person name="Mikhailova N."/>
            <person name="Brumm P."/>
            <person name="Mead D."/>
            <person name="Woyke T."/>
        </authorList>
    </citation>
    <scope>NUCLEOTIDE SEQUENCE [LARGE SCALE GENOMIC DNA]</scope>
    <source>
        <strain evidence="2">DSM 2522</strain>
    </source>
</reference>
<accession>E6TW54</accession>
<evidence type="ECO:0000313" key="2">
    <source>
        <dbReference type="EMBL" id="ADU29877.1"/>
    </source>
</evidence>
<dbReference type="EMBL" id="CP002394">
    <property type="protein sequence ID" value="ADU29877.1"/>
    <property type="molecule type" value="Genomic_DNA"/>
</dbReference>